<sequence>MAHPTPIDRSVAVLLLDGDQPSALAIVRSLGRQGVTVHVASSVERPLAASSRYAGKPVRYPDPLRDGAAFVAWIQARQQQHPHELIFPVTERTVVPLMLHRAQLDEQRLAIAPTAALEQVLAKDKTMAVAESLQIPIPKSIHVSNLAEASDAAQVLGYPLVIKPARSVGQDASGHVQLAVSYAQTPAELKERVTHTLQFGQVVLQEYFSGEGVGVEVIANQGEVQYAFQHRRLHEVPLTGGGSSLRVSEAVAPDLLEASRKLLRAIGWHGVAMVEFKHNPATGAFRLIEINGRFWGSLPLAVAAGADFPFMLYELMTTGRVGPHPAAEVGILGRLLTRDLLWLEHVMRQSGAGGVTQIPTRADALRDSFKTFSRRHRFDVQSWSDPWPGLVDLGRIGHQYWDRLAGVVVHRWRLFRAWRGSKGALQNLSQTTAAERVLFVCYGNINRSAVAHVHARAHYGDRWQIRSAGFHAQGQRAADPNMVKAASAHGIDLSEWRSHCLSAADVEQADVILAMELAHIERLAALHPGARSKCHLLAAPIASSAPEAEIADPYGKAPQAYDRACTRVIQSVDRWLKGRSAQPASATTR</sequence>
<evidence type="ECO:0000313" key="8">
    <source>
        <dbReference type="EMBL" id="MEO3691052.1"/>
    </source>
</evidence>
<dbReference type="Pfam" id="PF15632">
    <property type="entry name" value="ATPgrasp_Ter"/>
    <property type="match status" value="1"/>
</dbReference>
<protein>
    <recommendedName>
        <fullName evidence="2">protein-tyrosine-phosphatase</fullName>
        <ecNumber evidence="2">3.1.3.48</ecNumber>
    </recommendedName>
</protein>
<dbReference type="PROSITE" id="PS50975">
    <property type="entry name" value="ATP_GRASP"/>
    <property type="match status" value="1"/>
</dbReference>
<evidence type="ECO:0000313" key="9">
    <source>
        <dbReference type="Proteomes" id="UP001495147"/>
    </source>
</evidence>
<comment type="caution">
    <text evidence="8">The sequence shown here is derived from an EMBL/GenBank/DDBJ whole genome shotgun (WGS) entry which is preliminary data.</text>
</comment>
<evidence type="ECO:0000256" key="3">
    <source>
        <dbReference type="ARBA" id="ARBA00022801"/>
    </source>
</evidence>
<gene>
    <name evidence="8" type="ORF">ABDJ85_06185</name>
</gene>
<accession>A0ABV0G012</accession>
<evidence type="ECO:0000256" key="2">
    <source>
        <dbReference type="ARBA" id="ARBA00013064"/>
    </source>
</evidence>
<dbReference type="InterPro" id="IPR050438">
    <property type="entry name" value="LMW_PTPase"/>
</dbReference>
<keyword evidence="6" id="KW-0067">ATP-binding</keyword>
<comment type="similarity">
    <text evidence="1">Belongs to the low molecular weight phosphotyrosine protein phosphatase family.</text>
</comment>
<reference evidence="8 9" key="1">
    <citation type="submission" date="2024-05" db="EMBL/GenBank/DDBJ databases">
        <title>Roseateles sp. DJS-2-20 16S ribosomal RNA gene Genome sequencing and assembly.</title>
        <authorList>
            <person name="Woo H."/>
        </authorList>
    </citation>
    <scope>NUCLEOTIDE SEQUENCE [LARGE SCALE GENOMIC DNA]</scope>
    <source>
        <strain evidence="8 9">DJS-2-20</strain>
    </source>
</reference>
<dbReference type="SUPFAM" id="SSF56059">
    <property type="entry name" value="Glutathione synthetase ATP-binding domain-like"/>
    <property type="match status" value="1"/>
</dbReference>
<keyword evidence="3" id="KW-0378">Hydrolase</keyword>
<dbReference type="Gene3D" id="3.40.50.2300">
    <property type="match status" value="1"/>
</dbReference>
<dbReference type="PRINTS" id="PR00719">
    <property type="entry name" value="LMWPTPASE"/>
</dbReference>
<evidence type="ECO:0000256" key="5">
    <source>
        <dbReference type="ARBA" id="ARBA00051722"/>
    </source>
</evidence>
<dbReference type="EMBL" id="JBDPZD010000002">
    <property type="protein sequence ID" value="MEO3691052.1"/>
    <property type="molecule type" value="Genomic_DNA"/>
</dbReference>
<comment type="catalytic activity">
    <reaction evidence="5">
        <text>O-phospho-L-tyrosyl-[protein] + H2O = L-tyrosyl-[protein] + phosphate</text>
        <dbReference type="Rhea" id="RHEA:10684"/>
        <dbReference type="Rhea" id="RHEA-COMP:10136"/>
        <dbReference type="Rhea" id="RHEA-COMP:20101"/>
        <dbReference type="ChEBI" id="CHEBI:15377"/>
        <dbReference type="ChEBI" id="CHEBI:43474"/>
        <dbReference type="ChEBI" id="CHEBI:46858"/>
        <dbReference type="ChEBI" id="CHEBI:61978"/>
        <dbReference type="EC" id="3.1.3.48"/>
    </reaction>
</comment>
<keyword evidence="9" id="KW-1185">Reference proteome</keyword>
<evidence type="ECO:0000256" key="4">
    <source>
        <dbReference type="ARBA" id="ARBA00022912"/>
    </source>
</evidence>
<evidence type="ECO:0000256" key="6">
    <source>
        <dbReference type="PROSITE-ProRule" id="PRU00409"/>
    </source>
</evidence>
<dbReference type="PANTHER" id="PTHR11717:SF31">
    <property type="entry name" value="LOW MOLECULAR WEIGHT PROTEIN-TYROSINE-PHOSPHATASE ETP-RELATED"/>
    <property type="match status" value="1"/>
</dbReference>
<keyword evidence="4" id="KW-0904">Protein phosphatase</keyword>
<dbReference type="PANTHER" id="PTHR11717">
    <property type="entry name" value="LOW MOLECULAR WEIGHT PROTEIN TYROSINE PHOSPHATASE"/>
    <property type="match status" value="1"/>
</dbReference>
<evidence type="ECO:0000256" key="1">
    <source>
        <dbReference type="ARBA" id="ARBA00011063"/>
    </source>
</evidence>
<dbReference type="SUPFAM" id="SSF52788">
    <property type="entry name" value="Phosphotyrosine protein phosphatases I"/>
    <property type="match status" value="1"/>
</dbReference>
<organism evidence="8 9">
    <name type="scientific">Roseateles paludis</name>
    <dbReference type="NCBI Taxonomy" id="3145238"/>
    <lineage>
        <taxon>Bacteria</taxon>
        <taxon>Pseudomonadati</taxon>
        <taxon>Pseudomonadota</taxon>
        <taxon>Betaproteobacteria</taxon>
        <taxon>Burkholderiales</taxon>
        <taxon>Sphaerotilaceae</taxon>
        <taxon>Roseateles</taxon>
    </lineage>
</organism>
<keyword evidence="6" id="KW-0547">Nucleotide-binding</keyword>
<dbReference type="InterPro" id="IPR017867">
    <property type="entry name" value="Tyr_phospatase_low_mol_wt"/>
</dbReference>
<dbReference type="SMART" id="SM00226">
    <property type="entry name" value="LMWPc"/>
    <property type="match status" value="1"/>
</dbReference>
<proteinExistence type="inferred from homology"/>
<name>A0ABV0G012_9BURK</name>
<dbReference type="InterPro" id="IPR011761">
    <property type="entry name" value="ATP-grasp"/>
</dbReference>
<dbReference type="Gene3D" id="3.30.470.20">
    <property type="entry name" value="ATP-grasp fold, B domain"/>
    <property type="match status" value="1"/>
</dbReference>
<dbReference type="Proteomes" id="UP001495147">
    <property type="component" value="Unassembled WGS sequence"/>
</dbReference>
<dbReference type="InterPro" id="IPR036196">
    <property type="entry name" value="Ptyr_pPase_sf"/>
</dbReference>
<dbReference type="Gene3D" id="3.30.1490.20">
    <property type="entry name" value="ATP-grasp fold, A domain"/>
    <property type="match status" value="1"/>
</dbReference>
<evidence type="ECO:0000259" key="7">
    <source>
        <dbReference type="PROSITE" id="PS50975"/>
    </source>
</evidence>
<dbReference type="InterPro" id="IPR013815">
    <property type="entry name" value="ATP_grasp_subdomain_1"/>
</dbReference>
<dbReference type="EC" id="3.1.3.48" evidence="2"/>
<feature type="domain" description="ATP-grasp" evidence="7">
    <location>
        <begin position="127"/>
        <end position="317"/>
    </location>
</feature>
<dbReference type="Pfam" id="PF01451">
    <property type="entry name" value="LMWPc"/>
    <property type="match status" value="1"/>
</dbReference>
<dbReference type="InterPro" id="IPR023485">
    <property type="entry name" value="Ptyr_pPase"/>
</dbReference>
<dbReference type="RefSeq" id="WP_347703895.1">
    <property type="nucleotide sequence ID" value="NZ_JBDPZD010000002.1"/>
</dbReference>